<name>A0ACC0VHI7_9STRA</name>
<gene>
    <name evidence="1" type="ORF">PsorP6_013584</name>
</gene>
<evidence type="ECO:0000313" key="1">
    <source>
        <dbReference type="EMBL" id="KAI9905266.1"/>
    </source>
</evidence>
<sequence>MTLEGNVAILTLYANESTGDGCDASINSEGSDVLHVANAQEEAKTSILMKATICGLVDTVIKDISSPFLRGMVRHYLTAVSQLSKKTTCSQPIKTWTVMADKGEQDDDSVDKDTLLNGTDTVLQAAKADCGVVGGKKRACKNCTCG</sequence>
<comment type="caution">
    <text evidence="1">The sequence shown here is derived from an EMBL/GenBank/DDBJ whole genome shotgun (WGS) entry which is preliminary data.</text>
</comment>
<reference evidence="1 2" key="1">
    <citation type="journal article" date="2022" name="bioRxiv">
        <title>The genome of the oomycete Peronosclerospora sorghi, a cosmopolitan pathogen of maize and sorghum, is inflated with dispersed pseudogenes.</title>
        <authorList>
            <person name="Fletcher K."/>
            <person name="Martin F."/>
            <person name="Isakeit T."/>
            <person name="Cavanaugh K."/>
            <person name="Magill C."/>
            <person name="Michelmore R."/>
        </authorList>
    </citation>
    <scope>NUCLEOTIDE SEQUENCE [LARGE SCALE GENOMIC DNA]</scope>
    <source>
        <strain evidence="1">P6</strain>
    </source>
</reference>
<organism evidence="1 2">
    <name type="scientific">Peronosclerospora sorghi</name>
    <dbReference type="NCBI Taxonomy" id="230839"/>
    <lineage>
        <taxon>Eukaryota</taxon>
        <taxon>Sar</taxon>
        <taxon>Stramenopiles</taxon>
        <taxon>Oomycota</taxon>
        <taxon>Peronosporomycetes</taxon>
        <taxon>Peronosporales</taxon>
        <taxon>Peronosporaceae</taxon>
        <taxon>Peronosclerospora</taxon>
    </lineage>
</organism>
<dbReference type="EMBL" id="CM047588">
    <property type="protein sequence ID" value="KAI9905266.1"/>
    <property type="molecule type" value="Genomic_DNA"/>
</dbReference>
<accession>A0ACC0VHI7</accession>
<dbReference type="Proteomes" id="UP001163321">
    <property type="component" value="Chromosome 9"/>
</dbReference>
<keyword evidence="2" id="KW-1185">Reference proteome</keyword>
<evidence type="ECO:0000313" key="2">
    <source>
        <dbReference type="Proteomes" id="UP001163321"/>
    </source>
</evidence>
<protein>
    <submittedName>
        <fullName evidence="1">Uncharacterized protein</fullName>
    </submittedName>
</protein>
<proteinExistence type="predicted"/>